<dbReference type="SUPFAM" id="SSF52540">
    <property type="entry name" value="P-loop containing nucleoside triphosphate hydrolases"/>
    <property type="match status" value="1"/>
</dbReference>
<keyword evidence="6" id="KW-1278">Translocase</keyword>
<dbReference type="Gene3D" id="2.40.50.100">
    <property type="match status" value="1"/>
</dbReference>
<dbReference type="GO" id="GO:0005524">
    <property type="term" value="F:ATP binding"/>
    <property type="evidence" value="ECO:0007669"/>
    <property type="project" value="UniProtKB-KW"/>
</dbReference>
<reference evidence="9 10" key="1">
    <citation type="submission" date="2021-07" db="EMBL/GenBank/DDBJ databases">
        <title>Paraburkholderia edwinii protects Aspergillus sp. from phenazines by acting as a toxin sponge.</title>
        <authorList>
            <person name="Dahlstrom K.M."/>
            <person name="Newman D.K."/>
        </authorList>
    </citation>
    <scope>NUCLEOTIDE SEQUENCE [LARGE SCALE GENOMIC DNA]</scope>
    <source>
        <strain evidence="9 10">Pe01</strain>
    </source>
</reference>
<evidence type="ECO:0000256" key="5">
    <source>
        <dbReference type="ARBA" id="ARBA00022840"/>
    </source>
</evidence>
<dbReference type="InterPro" id="IPR003439">
    <property type="entry name" value="ABC_transporter-like_ATP-bd"/>
</dbReference>
<evidence type="ECO:0000256" key="7">
    <source>
        <dbReference type="ARBA" id="ARBA00023136"/>
    </source>
</evidence>
<dbReference type="SMART" id="SM00382">
    <property type="entry name" value="AAA"/>
    <property type="match status" value="1"/>
</dbReference>
<evidence type="ECO:0000259" key="8">
    <source>
        <dbReference type="PROSITE" id="PS50893"/>
    </source>
</evidence>
<evidence type="ECO:0000256" key="6">
    <source>
        <dbReference type="ARBA" id="ARBA00022967"/>
    </source>
</evidence>
<dbReference type="InterPro" id="IPR027417">
    <property type="entry name" value="P-loop_NTPase"/>
</dbReference>
<evidence type="ECO:0000256" key="2">
    <source>
        <dbReference type="ARBA" id="ARBA00022475"/>
    </source>
</evidence>
<keyword evidence="2" id="KW-1003">Cell membrane</keyword>
<accession>A0ABX8UW54</accession>
<keyword evidence="5 9" id="KW-0067">ATP-binding</keyword>
<dbReference type="Proteomes" id="UP000826462">
    <property type="component" value="Chromosome 2"/>
</dbReference>
<evidence type="ECO:0000313" key="9">
    <source>
        <dbReference type="EMBL" id="QYD73228.1"/>
    </source>
</evidence>
<keyword evidence="7" id="KW-0472">Membrane</keyword>
<organism evidence="9 10">
    <name type="scientific">Paraburkholderia edwinii</name>
    <dbReference type="NCBI Taxonomy" id="2861782"/>
    <lineage>
        <taxon>Bacteria</taxon>
        <taxon>Pseudomonadati</taxon>
        <taxon>Pseudomonadota</taxon>
        <taxon>Betaproteobacteria</taxon>
        <taxon>Burkholderiales</taxon>
        <taxon>Burkholderiaceae</taxon>
        <taxon>Paraburkholderia</taxon>
    </lineage>
</organism>
<dbReference type="InterPro" id="IPR017871">
    <property type="entry name" value="ABC_transporter-like_CS"/>
</dbReference>
<evidence type="ECO:0000256" key="1">
    <source>
        <dbReference type="ARBA" id="ARBA00022448"/>
    </source>
</evidence>
<dbReference type="SUPFAM" id="SSF50331">
    <property type="entry name" value="MOP-like"/>
    <property type="match status" value="1"/>
</dbReference>
<dbReference type="InterPro" id="IPR047641">
    <property type="entry name" value="ABC_transpr_MalK/UgpC-like"/>
</dbReference>
<proteinExistence type="predicted"/>
<protein>
    <submittedName>
        <fullName evidence="9">ABC transporter ATP-binding protein</fullName>
    </submittedName>
</protein>
<keyword evidence="3" id="KW-0997">Cell inner membrane</keyword>
<dbReference type="PROSITE" id="PS50893">
    <property type="entry name" value="ABC_TRANSPORTER_2"/>
    <property type="match status" value="1"/>
</dbReference>
<feature type="domain" description="ABC transporter" evidence="8">
    <location>
        <begin position="2"/>
        <end position="245"/>
    </location>
</feature>
<evidence type="ECO:0000256" key="3">
    <source>
        <dbReference type="ARBA" id="ARBA00022519"/>
    </source>
</evidence>
<dbReference type="InterPro" id="IPR013611">
    <property type="entry name" value="Transp-assoc_OB_typ2"/>
</dbReference>
<dbReference type="InterPro" id="IPR003593">
    <property type="entry name" value="AAA+_ATPase"/>
</dbReference>
<dbReference type="InterPro" id="IPR008995">
    <property type="entry name" value="Mo/tungstate-bd_C_term_dom"/>
</dbReference>
<evidence type="ECO:0000313" key="10">
    <source>
        <dbReference type="Proteomes" id="UP000826462"/>
    </source>
</evidence>
<dbReference type="Gene3D" id="3.40.50.300">
    <property type="entry name" value="P-loop containing nucleotide triphosphate hydrolases"/>
    <property type="match status" value="1"/>
</dbReference>
<gene>
    <name evidence="9" type="ORF">KZJ38_26655</name>
</gene>
<dbReference type="PANTHER" id="PTHR43875:SF15">
    <property type="entry name" value="TREHALOSE IMPORT ATP-BINDING PROTEIN SUGC"/>
    <property type="match status" value="1"/>
</dbReference>
<dbReference type="PANTHER" id="PTHR43875">
    <property type="entry name" value="MALTODEXTRIN IMPORT ATP-BINDING PROTEIN MSMX"/>
    <property type="match status" value="1"/>
</dbReference>
<dbReference type="EMBL" id="CP080096">
    <property type="protein sequence ID" value="QYD73228.1"/>
    <property type="molecule type" value="Genomic_DNA"/>
</dbReference>
<dbReference type="PROSITE" id="PS00211">
    <property type="entry name" value="ABC_TRANSPORTER_1"/>
    <property type="match status" value="1"/>
</dbReference>
<dbReference type="Pfam" id="PF00005">
    <property type="entry name" value="ABC_tran"/>
    <property type="match status" value="1"/>
</dbReference>
<evidence type="ECO:0000256" key="4">
    <source>
        <dbReference type="ARBA" id="ARBA00022741"/>
    </source>
</evidence>
<name>A0ABX8UW54_9BURK</name>
<dbReference type="Pfam" id="PF08402">
    <property type="entry name" value="TOBE_2"/>
    <property type="match status" value="1"/>
</dbReference>
<keyword evidence="10" id="KW-1185">Reference proteome</keyword>
<keyword evidence="1" id="KW-0813">Transport</keyword>
<sequence length="366" mass="40326">MLNIQNLNTVYLDSHGAKVAGIENVSFEVPEGKLFTLLGPSGCGKSTTLRSIAGLEKPDGGKITADGVTVFDADRKIFVPPNKRQFGMVFQSYAIWPHMTVFRNCSFPLEVGKKKFTKQQITAKVMRALTAVGLDHAADRDATKMSGGQQQRLALARAIVMEPKLLLLDEPLSNLDAKLRDKMRFELKRLQRELNITTIYVTHDQEEALAMSHEIAIMKDGHIVQKARPRSIYEQPANRFVADFIGTTSFVDGTVRDTNGEELTINSTIGPITVTHSGGMNVGAKAVVSLRPENLEIFDRKPSIGHGNVFEGTVYSKVFLGETLDLQIKVGEQILLARAHPSHREPVGAKIWVTIDPARCVALNPQ</sequence>
<keyword evidence="4" id="KW-0547">Nucleotide-binding</keyword>